<dbReference type="Proteomes" id="UP000694918">
    <property type="component" value="Unplaced"/>
</dbReference>
<dbReference type="PANTHER" id="PTHR31325">
    <property type="entry name" value="OS01G0798800 PROTEIN-RELATED"/>
    <property type="match status" value="1"/>
</dbReference>
<dbReference type="AlphaFoldDB" id="A0AAJ6TMM8"/>
<organism evidence="3 4">
    <name type="scientific">Populus euphratica</name>
    <name type="common">Euphrates poplar</name>
    <dbReference type="NCBI Taxonomy" id="75702"/>
    <lineage>
        <taxon>Eukaryota</taxon>
        <taxon>Viridiplantae</taxon>
        <taxon>Streptophyta</taxon>
        <taxon>Embryophyta</taxon>
        <taxon>Tracheophyta</taxon>
        <taxon>Spermatophyta</taxon>
        <taxon>Magnoliopsida</taxon>
        <taxon>eudicotyledons</taxon>
        <taxon>Gunneridae</taxon>
        <taxon>Pentapetalae</taxon>
        <taxon>rosids</taxon>
        <taxon>fabids</taxon>
        <taxon>Malpighiales</taxon>
        <taxon>Salicaceae</taxon>
        <taxon>Saliceae</taxon>
        <taxon>Populus</taxon>
    </lineage>
</organism>
<reference evidence="4" key="1">
    <citation type="submission" date="2025-08" db="UniProtKB">
        <authorList>
            <consortium name="RefSeq"/>
        </authorList>
    </citation>
    <scope>IDENTIFICATION</scope>
</reference>
<keyword evidence="1" id="KW-0472">Membrane</keyword>
<keyword evidence="1" id="KW-1133">Transmembrane helix</keyword>
<dbReference type="InterPro" id="IPR007658">
    <property type="entry name" value="DUF594"/>
</dbReference>
<evidence type="ECO:0000259" key="2">
    <source>
        <dbReference type="Pfam" id="PF13968"/>
    </source>
</evidence>
<proteinExistence type="predicted"/>
<feature type="transmembrane region" description="Helical" evidence="1">
    <location>
        <begin position="145"/>
        <end position="170"/>
    </location>
</feature>
<dbReference type="GeneID" id="105117357"/>
<protein>
    <submittedName>
        <fullName evidence="4">Uncharacterized protein LOC105117357</fullName>
    </submittedName>
</protein>
<accession>A0AAJ6TMM8</accession>
<dbReference type="Pfam" id="PF04578">
    <property type="entry name" value="DUF594"/>
    <property type="match status" value="1"/>
</dbReference>
<keyword evidence="1" id="KW-0812">Transmembrane</keyword>
<gene>
    <name evidence="4" type="primary">LOC105117357</name>
</gene>
<feature type="domain" description="DUF4220" evidence="2">
    <location>
        <begin position="53"/>
        <end position="390"/>
    </location>
</feature>
<evidence type="ECO:0000313" key="3">
    <source>
        <dbReference type="Proteomes" id="UP000694918"/>
    </source>
</evidence>
<feature type="transmembrane region" description="Helical" evidence="1">
    <location>
        <begin position="20"/>
        <end position="38"/>
    </location>
</feature>
<dbReference type="KEGG" id="peu:105117357"/>
<dbReference type="InterPro" id="IPR025315">
    <property type="entry name" value="DUF4220"/>
</dbReference>
<dbReference type="RefSeq" id="XP_011013300.1">
    <property type="nucleotide sequence ID" value="XM_011014998.1"/>
</dbReference>
<dbReference type="Pfam" id="PF13968">
    <property type="entry name" value="DUF4220"/>
    <property type="match status" value="1"/>
</dbReference>
<sequence>MDISNLSKRAQELWNEWEIRSLILLSLFLQILLIVIGNRRKYHTGIVLGGLVWIAYLSADWVTTYALGSVSRSQGGSGTNRINPTPNNIPAFWAPILLVHLGGPDTITAYALEDNELWLRHLLQLAIQASTASYSLFKSWGKDPLIYIAIPIFVAGITKYGDRVLVLWLASSKKFRDIENEEVDTFQSKFDNKFPSVGFFDMSEEDLNKGLEFNSIIPEALYLHEAHFLFQMFKIFYADLALSHSSHMESYLILRSKKKATDAFKVIEVELGFMYDVLFTKMTSVCSTRTILRSISFLSSTSALVAFSMMVANKCAYTETEVIISYILLGGGVVLEIYGFIMLLLSEWAMFRLSLLKKPWANAIYKAVHKAIYSDNNKRWERYMARHDLTDAQITKNGALWKMVINSLVCKPTPKVCFLKLIGMYNIQSWEVISDELKKLIWKYIKDKRSRYGHEMPHPDPGMNDLKEILAERGDQVLKSMGCLEEFRWAVVEIDFHGSLLLWHIATDICYHDDIRKKNVDAKNPPPYCKMSRSLSNYMLYLLIERPNMLPKGIGDERYKQTGIQLTEFSWCWRSEEITPTDWGSEEFMNEIKKKGSNVSMLHDACKLAKELQSLENNWTNEKKWRMISQIWVEMLTYASSNCGWKEHAQALTRGGELLTRVCLLMAHLGLSEQCLTSASTSSREAQNP</sequence>
<evidence type="ECO:0000313" key="4">
    <source>
        <dbReference type="RefSeq" id="XP_011013300.1"/>
    </source>
</evidence>
<feature type="transmembrane region" description="Helical" evidence="1">
    <location>
        <begin position="291"/>
        <end position="311"/>
    </location>
</feature>
<feature type="transmembrane region" description="Helical" evidence="1">
    <location>
        <begin position="45"/>
        <end position="67"/>
    </location>
</feature>
<feature type="transmembrane region" description="Helical" evidence="1">
    <location>
        <begin position="323"/>
        <end position="345"/>
    </location>
</feature>
<keyword evidence="3" id="KW-1185">Reference proteome</keyword>
<evidence type="ECO:0000256" key="1">
    <source>
        <dbReference type="SAM" id="Phobius"/>
    </source>
</evidence>
<name>A0AAJ6TMM8_POPEU</name>